<dbReference type="RefSeq" id="WP_379186703.1">
    <property type="nucleotide sequence ID" value="NZ_JBHSOW010000015.1"/>
</dbReference>
<accession>A0ABW0VRY8</accession>
<proteinExistence type="predicted"/>
<reference evidence="2" key="1">
    <citation type="journal article" date="2019" name="Int. J. Syst. Evol. Microbiol.">
        <title>The Global Catalogue of Microorganisms (GCM) 10K type strain sequencing project: providing services to taxonomists for standard genome sequencing and annotation.</title>
        <authorList>
            <consortium name="The Broad Institute Genomics Platform"/>
            <consortium name="The Broad Institute Genome Sequencing Center for Infectious Disease"/>
            <person name="Wu L."/>
            <person name="Ma J."/>
        </authorList>
    </citation>
    <scope>NUCLEOTIDE SEQUENCE [LARGE SCALE GENOMIC DNA]</scope>
    <source>
        <strain evidence="2">CGMCC 1.3240</strain>
    </source>
</reference>
<protein>
    <submittedName>
        <fullName evidence="1">DUF4912 domain-containing protein</fullName>
    </submittedName>
</protein>
<name>A0ABW0VRY8_9BACL</name>
<keyword evidence="2" id="KW-1185">Reference proteome</keyword>
<dbReference type="Proteomes" id="UP001596047">
    <property type="component" value="Unassembled WGS sequence"/>
</dbReference>
<dbReference type="EMBL" id="JBHSOW010000015">
    <property type="protein sequence ID" value="MFC5648248.1"/>
    <property type="molecule type" value="Genomic_DNA"/>
</dbReference>
<dbReference type="Pfam" id="PF16258">
    <property type="entry name" value="DUF4912"/>
    <property type="match status" value="1"/>
</dbReference>
<evidence type="ECO:0000313" key="1">
    <source>
        <dbReference type="EMBL" id="MFC5648248.1"/>
    </source>
</evidence>
<evidence type="ECO:0000313" key="2">
    <source>
        <dbReference type="Proteomes" id="UP001596047"/>
    </source>
</evidence>
<dbReference type="InterPro" id="IPR032585">
    <property type="entry name" value="DUF4912"/>
</dbReference>
<comment type="caution">
    <text evidence="1">The sequence shown here is derived from an EMBL/GenBank/DDBJ whole genome shotgun (WGS) entry which is preliminary data.</text>
</comment>
<organism evidence="1 2">
    <name type="scientific">Paenibacillus solisilvae</name>
    <dbReference type="NCBI Taxonomy" id="2486751"/>
    <lineage>
        <taxon>Bacteria</taxon>
        <taxon>Bacillati</taxon>
        <taxon>Bacillota</taxon>
        <taxon>Bacilli</taxon>
        <taxon>Bacillales</taxon>
        <taxon>Paenibacillaceae</taxon>
        <taxon>Paenibacillus</taxon>
    </lineage>
</organism>
<sequence length="221" mass="25886">MDITMILRLLETGKTQKEIAEQLGMPVSRLRYQLSKQKNITASATSAGDSSLEDYTTIQETYGTDRLFTLPRDPQSLYLYWELTSERKRMVEEHFHCGWTELPKILRVYDVSFHYFEGNNFNRYWDFSINQEASNWFVKGIAPDCSYIIDYGVQTIDGRFITILRSNSVKTPPKEERYHGEYRWTRMEVTPNEVIPMSEWQSLLSDWGLSEAIMEKAEGGF</sequence>
<gene>
    <name evidence="1" type="ORF">ACFPYJ_03775</name>
</gene>